<reference evidence="1 2" key="1">
    <citation type="submission" date="2024-01" db="EMBL/GenBank/DDBJ databases">
        <title>The complete chloroplast genome sequence of Lithospermum erythrorhizon: insights into the phylogenetic relationship among Boraginaceae species and the maternal lineages of purple gromwells.</title>
        <authorList>
            <person name="Okada T."/>
            <person name="Watanabe K."/>
        </authorList>
    </citation>
    <scope>NUCLEOTIDE SEQUENCE [LARGE SCALE GENOMIC DNA]</scope>
</reference>
<comment type="caution">
    <text evidence="1">The sequence shown here is derived from an EMBL/GenBank/DDBJ whole genome shotgun (WGS) entry which is preliminary data.</text>
</comment>
<dbReference type="AlphaFoldDB" id="A0AAV3RVG0"/>
<gene>
    <name evidence="1" type="ORF">LIER_31732</name>
</gene>
<dbReference type="EMBL" id="BAABME010011899">
    <property type="protein sequence ID" value="GAA0184444.1"/>
    <property type="molecule type" value="Genomic_DNA"/>
</dbReference>
<accession>A0AAV3RVG0</accession>
<organism evidence="1 2">
    <name type="scientific">Lithospermum erythrorhizon</name>
    <name type="common">Purple gromwell</name>
    <name type="synonym">Lithospermum officinale var. erythrorhizon</name>
    <dbReference type="NCBI Taxonomy" id="34254"/>
    <lineage>
        <taxon>Eukaryota</taxon>
        <taxon>Viridiplantae</taxon>
        <taxon>Streptophyta</taxon>
        <taxon>Embryophyta</taxon>
        <taxon>Tracheophyta</taxon>
        <taxon>Spermatophyta</taxon>
        <taxon>Magnoliopsida</taxon>
        <taxon>eudicotyledons</taxon>
        <taxon>Gunneridae</taxon>
        <taxon>Pentapetalae</taxon>
        <taxon>asterids</taxon>
        <taxon>lamiids</taxon>
        <taxon>Boraginales</taxon>
        <taxon>Boraginaceae</taxon>
        <taxon>Boraginoideae</taxon>
        <taxon>Lithospermeae</taxon>
        <taxon>Lithospermum</taxon>
    </lineage>
</organism>
<evidence type="ECO:0000313" key="1">
    <source>
        <dbReference type="EMBL" id="GAA0184444.1"/>
    </source>
</evidence>
<protein>
    <submittedName>
        <fullName evidence="1">Uncharacterized protein</fullName>
    </submittedName>
</protein>
<sequence length="92" mass="9843">MFHKVKVRGMLFNFSPAMINKHCDVLNGGLIGSTLKLNDIIQTLTGGLMTGWPIKGQLQASTLNLSAEALADVADPPPVPATDDQDEITHVC</sequence>
<dbReference type="Proteomes" id="UP001454036">
    <property type="component" value="Unassembled WGS sequence"/>
</dbReference>
<proteinExistence type="predicted"/>
<evidence type="ECO:0000313" key="2">
    <source>
        <dbReference type="Proteomes" id="UP001454036"/>
    </source>
</evidence>
<name>A0AAV3RVG0_LITER</name>
<keyword evidence="2" id="KW-1185">Reference proteome</keyword>